<dbReference type="InterPro" id="IPR036259">
    <property type="entry name" value="MFS_trans_sf"/>
</dbReference>
<feature type="transmembrane region" description="Helical" evidence="5">
    <location>
        <begin position="406"/>
        <end position="433"/>
    </location>
</feature>
<evidence type="ECO:0000256" key="4">
    <source>
        <dbReference type="ARBA" id="ARBA00023136"/>
    </source>
</evidence>
<dbReference type="PANTHER" id="PTHR42718">
    <property type="entry name" value="MAJOR FACILITATOR SUPERFAMILY MULTIDRUG TRANSPORTER MFSC"/>
    <property type="match status" value="1"/>
</dbReference>
<evidence type="ECO:0000313" key="8">
    <source>
        <dbReference type="Proteomes" id="UP000826462"/>
    </source>
</evidence>
<feature type="transmembrane region" description="Helical" evidence="5">
    <location>
        <begin position="299"/>
        <end position="321"/>
    </location>
</feature>
<feature type="transmembrane region" description="Helical" evidence="5">
    <location>
        <begin position="43"/>
        <end position="63"/>
    </location>
</feature>
<evidence type="ECO:0000256" key="3">
    <source>
        <dbReference type="ARBA" id="ARBA00022989"/>
    </source>
</evidence>
<sequence length="480" mass="49926">MKSFHPRLVLAVLSAGALMQPLDFFIVNLALPAIRDGLGTSSSVVQLILSAYASTCAACMVTGGRLGDLFGRKRMFMAGMIGFVLASVLCSFASGGAMLVAGRIAQALCASLLAPQVLATIRTVYDAADQPRVMSRYGFVIGLSPIIGQLGGGLLIHLHPLGLGWQSIFLVNVPLGIAICVGAWFVVPESIPPRHARIDFPGLLLLSVLLLLVICPLTLGRDAGWPTWSFVSFAASVPVLGLFLFTEKRVAERGGDPLVNLALFRNPAFSIGVAMAFLFYCPGAILLAFGIYLQNGLGWSALAAAGAIVPYALGFACGPLLTMPLVRRVADHVLTVGIATQMIGLVLMAASLLNAVNPGPVFYVGFLAGGLGQGIAFTSLLRIVLREAAPEMVGLAAGTVSSTLQIGAAFGVATLGGLFFFVLDGAGFSAAAYARAFQVTAAAAAGCLFVCLVLCLYLVRRQGATAKMLERVDAEVASES</sequence>
<gene>
    <name evidence="7" type="ORF">KZJ38_12555</name>
</gene>
<protein>
    <submittedName>
        <fullName evidence="7">MFS transporter</fullName>
    </submittedName>
</protein>
<feature type="transmembrane region" description="Helical" evidence="5">
    <location>
        <begin position="225"/>
        <end position="246"/>
    </location>
</feature>
<dbReference type="InterPro" id="IPR020846">
    <property type="entry name" value="MFS_dom"/>
</dbReference>
<dbReference type="RefSeq" id="WP_219796210.1">
    <property type="nucleotide sequence ID" value="NZ_CP080095.1"/>
</dbReference>
<dbReference type="Pfam" id="PF07690">
    <property type="entry name" value="MFS_1"/>
    <property type="match status" value="1"/>
</dbReference>
<feature type="transmembrane region" description="Helical" evidence="5">
    <location>
        <begin position="75"/>
        <end position="98"/>
    </location>
</feature>
<feature type="domain" description="Major facilitator superfamily (MFS) profile" evidence="6">
    <location>
        <begin position="9"/>
        <end position="463"/>
    </location>
</feature>
<evidence type="ECO:0000259" key="6">
    <source>
        <dbReference type="PROSITE" id="PS50850"/>
    </source>
</evidence>
<proteinExistence type="predicted"/>
<keyword evidence="2 5" id="KW-0812">Transmembrane</keyword>
<dbReference type="PROSITE" id="PS50850">
    <property type="entry name" value="MFS"/>
    <property type="match status" value="1"/>
</dbReference>
<keyword evidence="4 5" id="KW-0472">Membrane</keyword>
<name>A0ABX8UFN6_9BURK</name>
<dbReference type="CDD" id="cd17321">
    <property type="entry name" value="MFS_MMR_MDR_like"/>
    <property type="match status" value="1"/>
</dbReference>
<feature type="transmembrane region" description="Helical" evidence="5">
    <location>
        <begin position="333"/>
        <end position="356"/>
    </location>
</feature>
<keyword evidence="3 5" id="KW-1133">Transmembrane helix</keyword>
<dbReference type="EMBL" id="CP080095">
    <property type="protein sequence ID" value="QYD67216.1"/>
    <property type="molecule type" value="Genomic_DNA"/>
</dbReference>
<evidence type="ECO:0000256" key="5">
    <source>
        <dbReference type="SAM" id="Phobius"/>
    </source>
</evidence>
<evidence type="ECO:0000256" key="2">
    <source>
        <dbReference type="ARBA" id="ARBA00022692"/>
    </source>
</evidence>
<comment type="subcellular location">
    <subcellularLocation>
        <location evidence="1">Membrane</location>
        <topology evidence="1">Multi-pass membrane protein</topology>
    </subcellularLocation>
</comment>
<dbReference type="Proteomes" id="UP000826462">
    <property type="component" value="Chromosome 1"/>
</dbReference>
<dbReference type="InterPro" id="IPR011701">
    <property type="entry name" value="MFS"/>
</dbReference>
<feature type="transmembrane region" description="Helical" evidence="5">
    <location>
        <begin position="164"/>
        <end position="186"/>
    </location>
</feature>
<feature type="transmembrane region" description="Helical" evidence="5">
    <location>
        <begin position="267"/>
        <end position="293"/>
    </location>
</feature>
<feature type="transmembrane region" description="Helical" evidence="5">
    <location>
        <begin position="104"/>
        <end position="125"/>
    </location>
</feature>
<feature type="transmembrane region" description="Helical" evidence="5">
    <location>
        <begin position="439"/>
        <end position="459"/>
    </location>
</feature>
<dbReference type="SUPFAM" id="SSF103473">
    <property type="entry name" value="MFS general substrate transporter"/>
    <property type="match status" value="1"/>
</dbReference>
<feature type="transmembrane region" description="Helical" evidence="5">
    <location>
        <begin position="362"/>
        <end position="385"/>
    </location>
</feature>
<dbReference type="PANTHER" id="PTHR42718:SF39">
    <property type="entry name" value="ACTINORHODIN TRANSPORTER-RELATED"/>
    <property type="match status" value="1"/>
</dbReference>
<evidence type="ECO:0000256" key="1">
    <source>
        <dbReference type="ARBA" id="ARBA00004141"/>
    </source>
</evidence>
<dbReference type="Gene3D" id="1.20.1250.20">
    <property type="entry name" value="MFS general substrate transporter like domains"/>
    <property type="match status" value="1"/>
</dbReference>
<feature type="transmembrane region" description="Helical" evidence="5">
    <location>
        <begin position="137"/>
        <end position="158"/>
    </location>
</feature>
<evidence type="ECO:0000313" key="7">
    <source>
        <dbReference type="EMBL" id="QYD67216.1"/>
    </source>
</evidence>
<reference evidence="7 8" key="1">
    <citation type="submission" date="2021-07" db="EMBL/GenBank/DDBJ databases">
        <title>Paraburkholderia edwinii protects Aspergillus sp. from phenazines by acting as a toxin sponge.</title>
        <authorList>
            <person name="Dahlstrom K.M."/>
            <person name="Newman D.K."/>
        </authorList>
    </citation>
    <scope>NUCLEOTIDE SEQUENCE [LARGE SCALE GENOMIC DNA]</scope>
    <source>
        <strain evidence="7 8">Pe01</strain>
    </source>
</reference>
<dbReference type="Gene3D" id="1.20.1720.10">
    <property type="entry name" value="Multidrug resistance protein D"/>
    <property type="match status" value="1"/>
</dbReference>
<accession>A0ABX8UFN6</accession>
<organism evidence="7 8">
    <name type="scientific">Paraburkholderia edwinii</name>
    <dbReference type="NCBI Taxonomy" id="2861782"/>
    <lineage>
        <taxon>Bacteria</taxon>
        <taxon>Pseudomonadati</taxon>
        <taxon>Pseudomonadota</taxon>
        <taxon>Betaproteobacteria</taxon>
        <taxon>Burkholderiales</taxon>
        <taxon>Burkholderiaceae</taxon>
        <taxon>Paraburkholderia</taxon>
    </lineage>
</organism>
<keyword evidence="8" id="KW-1185">Reference proteome</keyword>
<feature type="transmembrane region" description="Helical" evidence="5">
    <location>
        <begin position="198"/>
        <end position="219"/>
    </location>
</feature>